<dbReference type="WBParaSite" id="Hba_06449">
    <property type="protein sequence ID" value="Hba_06449"/>
    <property type="gene ID" value="Hba_06449"/>
</dbReference>
<dbReference type="InterPro" id="IPR036860">
    <property type="entry name" value="SH2_dom_sf"/>
</dbReference>
<sequence>MNIDMQKHSAITKILLFYRKLLSCAGNTMVDLDKPMVDNEKPESKRHVMDEKILDKEEEKVTSQWQRDISLKEFDFYHGFLPREDLIFLLRNDGDYLLRVSEVRNWRR</sequence>
<reference evidence="2" key="1">
    <citation type="submission" date="2016-11" db="UniProtKB">
        <authorList>
            <consortium name="WormBaseParasite"/>
        </authorList>
    </citation>
    <scope>IDENTIFICATION</scope>
</reference>
<proteinExistence type="predicted"/>
<dbReference type="Proteomes" id="UP000095283">
    <property type="component" value="Unplaced"/>
</dbReference>
<evidence type="ECO:0000313" key="1">
    <source>
        <dbReference type="Proteomes" id="UP000095283"/>
    </source>
</evidence>
<evidence type="ECO:0000313" key="2">
    <source>
        <dbReference type="WBParaSite" id="Hba_06449"/>
    </source>
</evidence>
<dbReference type="SUPFAM" id="SSF55550">
    <property type="entry name" value="SH2 domain"/>
    <property type="match status" value="1"/>
</dbReference>
<keyword evidence="1" id="KW-1185">Reference proteome</keyword>
<organism evidence="1 2">
    <name type="scientific">Heterorhabditis bacteriophora</name>
    <name type="common">Entomopathogenic nematode worm</name>
    <dbReference type="NCBI Taxonomy" id="37862"/>
    <lineage>
        <taxon>Eukaryota</taxon>
        <taxon>Metazoa</taxon>
        <taxon>Ecdysozoa</taxon>
        <taxon>Nematoda</taxon>
        <taxon>Chromadorea</taxon>
        <taxon>Rhabditida</taxon>
        <taxon>Rhabditina</taxon>
        <taxon>Rhabditomorpha</taxon>
        <taxon>Strongyloidea</taxon>
        <taxon>Heterorhabditidae</taxon>
        <taxon>Heterorhabditis</taxon>
    </lineage>
</organism>
<protein>
    <submittedName>
        <fullName evidence="2">SH2 domain-containing protein</fullName>
    </submittedName>
</protein>
<accession>A0A1I7WMU4</accession>
<dbReference type="AlphaFoldDB" id="A0A1I7WMU4"/>
<name>A0A1I7WMU4_HETBA</name>
<dbReference type="Gene3D" id="3.30.505.10">
    <property type="entry name" value="SH2 domain"/>
    <property type="match status" value="1"/>
</dbReference>